<dbReference type="GeneID" id="25335527"/>
<protein>
    <submittedName>
        <fullName evidence="2">Uncharacterized protein</fullName>
    </submittedName>
</protein>
<sequence length="746" mass="80599">MAEDEGGNGIDEDSDTCNISSLTESLRDSPTPMHPHFGSQNDREGGSMASTQSNGRRSRRTGKPRLRHAQSGSRARTLRLGAKRTAEEAFSTTESSLPFSTTESSLPPRHPLQPQLNAAPPLDPPPPLDPEIDELIDSVLAVGENVVLAASGLRQALQEQDSASDSSSEPLSPDAAIELFDHDDTSSSSAALSLDPDIESFIDSVLDGGEEALLASLHLGGESPPPPLDPDIDLLIDYMLAKEEEDLLADSNFREEDLLSPVDDGAIDPVDSVVGRRKSFLPAGDGNLDEDVMIWAGEGFSEPLRSRLSGEVGKLDEDAGGTSSAEVDSETSPTSRLTGSAWDVLKLSGTKPGSFRGVEGLATDDWLHGPADDVPSELQNVLLPSLTSPVMPDTGESSIEAMTKVLYSLFGDADGQISEVSPLASGQARDSSNMPLHEEAESPPFEVSPPESPFARDPGHGSEQNVSSSAPSAAITVQHPPPRHSAAVVPQASEQSASAYPTNVARNFLGWVKGVYPLTSDDVLKTHPLYRHPKSPTSLRIREFNQTLASSLRSFHFSINAVLWECRNLLRKESLSEADYELLMAHTERLCGYASGCMAVSPRRNRPLQAVETLGTVLLVLDTLYCLSETLGESSKKEVWWPWVVSHIQNARYVPNVNSRARTHHRELDVALSLNVALGYYKEGKRPPMRLLIGLKEALLCTPGSSKFRSRAWDFYRRDVTEWSNALPGNAPAGEQSPQPSTSSRQ</sequence>
<evidence type="ECO:0000313" key="2">
    <source>
        <dbReference type="EMBL" id="CDJ58371.1"/>
    </source>
</evidence>
<feature type="region of interest" description="Disordered" evidence="1">
    <location>
        <begin position="1"/>
        <end position="127"/>
    </location>
</feature>
<feature type="compositionally biased region" description="Polar residues" evidence="1">
    <location>
        <begin position="462"/>
        <end position="471"/>
    </location>
</feature>
<accession>U6M2W6</accession>
<dbReference type="AlphaFoldDB" id="U6M2W6"/>
<feature type="compositionally biased region" description="Polar residues" evidence="1">
    <location>
        <begin position="736"/>
        <end position="746"/>
    </location>
</feature>
<proteinExistence type="predicted"/>
<gene>
    <name evidence="2" type="ORF">EMWEY_00015410</name>
</gene>
<feature type="compositionally biased region" description="Basic residues" evidence="1">
    <location>
        <begin position="56"/>
        <end position="68"/>
    </location>
</feature>
<dbReference type="OMA" id="CGYASGC"/>
<reference evidence="2" key="2">
    <citation type="submission" date="2013-10" db="EMBL/GenBank/DDBJ databases">
        <authorList>
            <person name="Aslett M."/>
        </authorList>
    </citation>
    <scope>NUCLEOTIDE SEQUENCE [LARGE SCALE GENOMIC DNA]</scope>
    <source>
        <strain evidence="2">Weybridge</strain>
    </source>
</reference>
<feature type="region of interest" description="Disordered" evidence="1">
    <location>
        <begin position="422"/>
        <end position="493"/>
    </location>
</feature>
<reference evidence="2" key="1">
    <citation type="submission" date="2013-10" db="EMBL/GenBank/DDBJ databases">
        <title>Genomic analysis of the causative agents of coccidiosis in chickens.</title>
        <authorList>
            <person name="Reid A.J."/>
            <person name="Blake D."/>
            <person name="Billington K."/>
            <person name="Browne H."/>
            <person name="Dunn M."/>
            <person name="Hung S."/>
            <person name="Kawahara F."/>
            <person name="Miranda-Saavedra D."/>
            <person name="Mourier T."/>
            <person name="Nagra H."/>
            <person name="Otto T.D."/>
            <person name="Rawlings N."/>
            <person name="Sanchez A."/>
            <person name="Sanders M."/>
            <person name="Subramaniam C."/>
            <person name="Tay Y."/>
            <person name="Dear P."/>
            <person name="Doerig C."/>
            <person name="Gruber A."/>
            <person name="Parkinson J."/>
            <person name="Shirley M."/>
            <person name="Wan K.L."/>
            <person name="Berriman M."/>
            <person name="Tomley F."/>
            <person name="Pain A."/>
        </authorList>
    </citation>
    <scope>NUCLEOTIDE SEQUENCE [LARGE SCALE GENOMIC DNA]</scope>
    <source>
        <strain evidence="2">Weybridge</strain>
    </source>
</reference>
<dbReference type="VEuPathDB" id="ToxoDB:EMWEY_00015410"/>
<feature type="compositionally biased region" description="Acidic residues" evidence="1">
    <location>
        <begin position="1"/>
        <end position="15"/>
    </location>
</feature>
<evidence type="ECO:0000256" key="1">
    <source>
        <dbReference type="SAM" id="MobiDB-lite"/>
    </source>
</evidence>
<name>U6M2W6_EIMMA</name>
<dbReference type="RefSeq" id="XP_013335017.1">
    <property type="nucleotide sequence ID" value="XM_013479563.1"/>
</dbReference>
<feature type="region of interest" description="Disordered" evidence="1">
    <location>
        <begin position="313"/>
        <end position="336"/>
    </location>
</feature>
<evidence type="ECO:0000313" key="3">
    <source>
        <dbReference type="Proteomes" id="UP000030763"/>
    </source>
</evidence>
<dbReference type="Proteomes" id="UP000030763">
    <property type="component" value="Unassembled WGS sequence"/>
</dbReference>
<dbReference type="OrthoDB" id="348121at2759"/>
<dbReference type="EMBL" id="HG719623">
    <property type="protein sequence ID" value="CDJ58371.1"/>
    <property type="molecule type" value="Genomic_DNA"/>
</dbReference>
<feature type="region of interest" description="Disordered" evidence="1">
    <location>
        <begin position="726"/>
        <end position="746"/>
    </location>
</feature>
<feature type="compositionally biased region" description="Polar residues" evidence="1">
    <location>
        <begin position="321"/>
        <end position="336"/>
    </location>
</feature>
<feature type="compositionally biased region" description="Polar residues" evidence="1">
    <location>
        <begin position="90"/>
        <end position="105"/>
    </location>
</feature>
<organism evidence="2 3">
    <name type="scientific">Eimeria maxima</name>
    <name type="common">Coccidian parasite</name>
    <dbReference type="NCBI Taxonomy" id="5804"/>
    <lineage>
        <taxon>Eukaryota</taxon>
        <taxon>Sar</taxon>
        <taxon>Alveolata</taxon>
        <taxon>Apicomplexa</taxon>
        <taxon>Conoidasida</taxon>
        <taxon>Coccidia</taxon>
        <taxon>Eucoccidiorida</taxon>
        <taxon>Eimeriorina</taxon>
        <taxon>Eimeriidae</taxon>
        <taxon>Eimeria</taxon>
    </lineage>
</organism>
<keyword evidence="3" id="KW-1185">Reference proteome</keyword>